<evidence type="ECO:0000313" key="3">
    <source>
        <dbReference type="Proteomes" id="UP000831327"/>
    </source>
</evidence>
<dbReference type="RefSeq" id="WP_244407092.1">
    <property type="nucleotide sequence ID" value="NZ_AP025637.1"/>
</dbReference>
<evidence type="ECO:0008006" key="4">
    <source>
        <dbReference type="Google" id="ProtNLM"/>
    </source>
</evidence>
<accession>A0ABN6P2P3</accession>
<feature type="transmembrane region" description="Helical" evidence="1">
    <location>
        <begin position="191"/>
        <end position="211"/>
    </location>
</feature>
<name>A0ABN6P2P3_9PROT</name>
<sequence>MVTEAIQELAAFSVFAFAAALFLIQAAAKEIGYVFGHRRAAHQENPGEGVSVVVGGMLGLLAFVLALTLSFSSARFQERREGTLAEANAIGTAWLQAQAIGHPRGAEIARLLEEYTHVRRDFVAAGRFAPEVETATRRTNALQSVIWGHLAAIVRERPDPVTSSLMNALNTTFDLATAERFAFATLFPPQLFWLLIGMTMVSMAALGFQLGLRQKPLRVLSFLLLSMWTATMTIILDMGAARLGSIRIGVQAYDWTIQGFHGGVTVPPAPAR</sequence>
<feature type="transmembrane region" description="Helical" evidence="1">
    <location>
        <begin position="52"/>
        <end position="71"/>
    </location>
</feature>
<keyword evidence="1" id="KW-0812">Transmembrane</keyword>
<keyword evidence="1" id="KW-1133">Transmembrane helix</keyword>
<feature type="transmembrane region" description="Helical" evidence="1">
    <location>
        <begin position="217"/>
        <end position="236"/>
    </location>
</feature>
<dbReference type="EMBL" id="AP025637">
    <property type="protein sequence ID" value="BDG72913.1"/>
    <property type="molecule type" value="Genomic_DNA"/>
</dbReference>
<keyword evidence="3" id="KW-1185">Reference proteome</keyword>
<proteinExistence type="predicted"/>
<organism evidence="2 3">
    <name type="scientific">Roseomonas fluvialis</name>
    <dbReference type="NCBI Taxonomy" id="1750527"/>
    <lineage>
        <taxon>Bacteria</taxon>
        <taxon>Pseudomonadati</taxon>
        <taxon>Pseudomonadota</taxon>
        <taxon>Alphaproteobacteria</taxon>
        <taxon>Acetobacterales</taxon>
        <taxon>Roseomonadaceae</taxon>
        <taxon>Roseomonas</taxon>
    </lineage>
</organism>
<gene>
    <name evidence="2" type="ORF">Rmf_28420</name>
</gene>
<dbReference type="Proteomes" id="UP000831327">
    <property type="component" value="Chromosome"/>
</dbReference>
<evidence type="ECO:0000313" key="2">
    <source>
        <dbReference type="EMBL" id="BDG72913.1"/>
    </source>
</evidence>
<keyword evidence="1" id="KW-0472">Membrane</keyword>
<protein>
    <recommendedName>
        <fullName evidence="4">DUF4239 domain-containing protein</fullName>
    </recommendedName>
</protein>
<reference evidence="2 3" key="1">
    <citation type="journal article" date="2016" name="Microbes Environ.">
        <title>Phylogenetically diverse aerobic anoxygenic phototrophic bacteria isolated from epilithic biofilms in Tama river, Japan.</title>
        <authorList>
            <person name="Hirose S."/>
            <person name="Matsuura K."/>
            <person name="Haruta S."/>
        </authorList>
    </citation>
    <scope>NUCLEOTIDE SEQUENCE [LARGE SCALE GENOMIC DNA]</scope>
    <source>
        <strain evidence="2 3">S08</strain>
    </source>
</reference>
<evidence type="ECO:0000256" key="1">
    <source>
        <dbReference type="SAM" id="Phobius"/>
    </source>
</evidence>